<dbReference type="STRING" id="4795.A0A225ULY7"/>
<dbReference type="EMBL" id="NBNE01015093">
    <property type="protein sequence ID" value="OWY93993.1"/>
    <property type="molecule type" value="Genomic_DNA"/>
</dbReference>
<comment type="caution">
    <text evidence="3">The sequence shown here is derived from an EMBL/GenBank/DDBJ whole genome shotgun (WGS) entry which is preliminary data.</text>
</comment>
<name>A0A225ULY7_9STRA</name>
<evidence type="ECO:0000259" key="2">
    <source>
        <dbReference type="Pfam" id="PF07727"/>
    </source>
</evidence>
<reference evidence="4" key="1">
    <citation type="submission" date="2017-03" db="EMBL/GenBank/DDBJ databases">
        <title>Phytopthora megakarya and P. palmivora, two closely related causual agents of cacao black pod achieved similar genome size and gene model numbers by different mechanisms.</title>
        <authorList>
            <person name="Ali S."/>
            <person name="Shao J."/>
            <person name="Larry D.J."/>
            <person name="Kronmiller B."/>
            <person name="Shen D."/>
            <person name="Strem M.D."/>
            <person name="Melnick R.L."/>
            <person name="Guiltinan M.J."/>
            <person name="Tyler B.M."/>
            <person name="Meinhardt L.W."/>
            <person name="Bailey B.A."/>
        </authorList>
    </citation>
    <scope>NUCLEOTIDE SEQUENCE [LARGE SCALE GENOMIC DNA]</scope>
    <source>
        <strain evidence="4">zdho120</strain>
    </source>
</reference>
<protein>
    <submittedName>
        <fullName evidence="3">Putative mitochondrial protein</fullName>
    </submittedName>
</protein>
<dbReference type="Pfam" id="PF07727">
    <property type="entry name" value="RVT_2"/>
    <property type="match status" value="1"/>
</dbReference>
<dbReference type="OrthoDB" id="128336at2759"/>
<sequence length="275" mass="31051">MIVGIGEETKGYRVYLPKDRVVITPQHVKNIETLDKAQKEQVQRLYLREEDSGDLDASAGETGNAAEAVDKESGGVATGRKRSGNRRSKKKTWQREPHVTRSAAKRAAKKTAEKADEPVQQEEEARINVVNSVVEADPRNYDEAMRSKHKDQWIEAMNEELSALEENGFWKVVRLLWGAHVLYTKWVYKTKTDAHGDLERRKARVVACGNEQQLGVDYCVTFAAVIDMSGVKLLLALARKWRVPAKHGDVPNAYVKADKEAELVIYIRVPQRMGI</sequence>
<dbReference type="AlphaFoldDB" id="A0A225ULY7"/>
<feature type="domain" description="Reverse transcriptase Ty1/copia-type" evidence="2">
    <location>
        <begin position="169"/>
        <end position="271"/>
    </location>
</feature>
<organism evidence="3 4">
    <name type="scientific">Phytophthora megakarya</name>
    <dbReference type="NCBI Taxonomy" id="4795"/>
    <lineage>
        <taxon>Eukaryota</taxon>
        <taxon>Sar</taxon>
        <taxon>Stramenopiles</taxon>
        <taxon>Oomycota</taxon>
        <taxon>Peronosporomycetes</taxon>
        <taxon>Peronosporales</taxon>
        <taxon>Peronosporaceae</taxon>
        <taxon>Phytophthora</taxon>
    </lineage>
</organism>
<evidence type="ECO:0000256" key="1">
    <source>
        <dbReference type="SAM" id="MobiDB-lite"/>
    </source>
</evidence>
<gene>
    <name evidence="3" type="ORF">PHMEG_00036412</name>
</gene>
<feature type="region of interest" description="Disordered" evidence="1">
    <location>
        <begin position="49"/>
        <end position="126"/>
    </location>
</feature>
<evidence type="ECO:0000313" key="4">
    <source>
        <dbReference type="Proteomes" id="UP000198211"/>
    </source>
</evidence>
<dbReference type="Proteomes" id="UP000198211">
    <property type="component" value="Unassembled WGS sequence"/>
</dbReference>
<proteinExistence type="predicted"/>
<evidence type="ECO:0000313" key="3">
    <source>
        <dbReference type="EMBL" id="OWY93993.1"/>
    </source>
</evidence>
<feature type="compositionally biased region" description="Basic residues" evidence="1">
    <location>
        <begin position="79"/>
        <end position="92"/>
    </location>
</feature>
<accession>A0A225ULY7</accession>
<keyword evidence="4" id="KW-1185">Reference proteome</keyword>
<dbReference type="InterPro" id="IPR013103">
    <property type="entry name" value="RVT_2"/>
</dbReference>